<dbReference type="CDD" id="cd05402">
    <property type="entry name" value="NT_PAP_TUTase"/>
    <property type="match status" value="1"/>
</dbReference>
<feature type="compositionally biased region" description="Basic and acidic residues" evidence="5">
    <location>
        <begin position="342"/>
        <end position="354"/>
    </location>
</feature>
<evidence type="ECO:0000256" key="5">
    <source>
        <dbReference type="SAM" id="MobiDB-lite"/>
    </source>
</evidence>
<feature type="compositionally biased region" description="Pro residues" evidence="5">
    <location>
        <begin position="16"/>
        <end position="25"/>
    </location>
</feature>
<dbReference type="GO" id="GO:0003729">
    <property type="term" value="F:mRNA binding"/>
    <property type="evidence" value="ECO:0007669"/>
    <property type="project" value="TreeGrafter"/>
</dbReference>
<feature type="compositionally biased region" description="Polar residues" evidence="5">
    <location>
        <begin position="274"/>
        <end position="284"/>
    </location>
</feature>
<keyword evidence="3" id="KW-0479">Metal-binding</keyword>
<evidence type="ECO:0000313" key="9">
    <source>
        <dbReference type="Proteomes" id="UP000235786"/>
    </source>
</evidence>
<dbReference type="Pfam" id="PF03828">
    <property type="entry name" value="PAP_assoc"/>
    <property type="match status" value="1"/>
</dbReference>
<evidence type="ECO:0000313" key="8">
    <source>
        <dbReference type="EMBL" id="PMD48476.1"/>
    </source>
</evidence>
<keyword evidence="9" id="KW-1185">Reference proteome</keyword>
<keyword evidence="4" id="KW-0460">Magnesium</keyword>
<gene>
    <name evidence="8" type="ORF">L207DRAFT_560127</name>
</gene>
<dbReference type="GO" id="GO:0031499">
    <property type="term" value="C:TRAMP complex"/>
    <property type="evidence" value="ECO:0007669"/>
    <property type="project" value="TreeGrafter"/>
</dbReference>
<dbReference type="EC" id="2.7.7.19" evidence="2"/>
<feature type="compositionally biased region" description="Pro residues" evidence="5">
    <location>
        <begin position="379"/>
        <end position="390"/>
    </location>
</feature>
<feature type="region of interest" description="Disordered" evidence="5">
    <location>
        <begin position="1"/>
        <end position="255"/>
    </location>
</feature>
<feature type="compositionally biased region" description="Polar residues" evidence="5">
    <location>
        <begin position="57"/>
        <end position="74"/>
    </location>
</feature>
<dbReference type="EMBL" id="KZ613937">
    <property type="protein sequence ID" value="PMD48476.1"/>
    <property type="molecule type" value="Genomic_DNA"/>
</dbReference>
<dbReference type="AlphaFoldDB" id="A0A2J6SCI8"/>
<dbReference type="SUPFAM" id="SSF81301">
    <property type="entry name" value="Nucleotidyltransferase"/>
    <property type="match status" value="1"/>
</dbReference>
<dbReference type="PANTHER" id="PTHR23092:SF15">
    <property type="entry name" value="INACTIVE NON-CANONICAL POLY(A) RNA POLYMERASE PROTEIN TRF4-2-RELATED"/>
    <property type="match status" value="1"/>
</dbReference>
<dbReference type="Gene3D" id="3.30.460.10">
    <property type="entry name" value="Beta Polymerase, domain 2"/>
    <property type="match status" value="1"/>
</dbReference>
<comment type="similarity">
    <text evidence="1">Belongs to the DNA polymerase type-B-like family.</text>
</comment>
<dbReference type="InterPro" id="IPR045862">
    <property type="entry name" value="Trf4-like"/>
</dbReference>
<evidence type="ECO:0000256" key="3">
    <source>
        <dbReference type="ARBA" id="ARBA00022723"/>
    </source>
</evidence>
<dbReference type="GO" id="GO:0005730">
    <property type="term" value="C:nucleolus"/>
    <property type="evidence" value="ECO:0007669"/>
    <property type="project" value="TreeGrafter"/>
</dbReference>
<protein>
    <recommendedName>
        <fullName evidence="2">polynucleotide adenylyltransferase</fullName>
        <ecNumber evidence="2">2.7.7.19</ecNumber>
    </recommendedName>
</protein>
<dbReference type="GO" id="GO:0043634">
    <property type="term" value="P:polyadenylation-dependent ncRNA catabolic process"/>
    <property type="evidence" value="ECO:0007669"/>
    <property type="project" value="TreeGrafter"/>
</dbReference>
<feature type="compositionally biased region" description="Basic and acidic residues" evidence="5">
    <location>
        <begin position="322"/>
        <end position="331"/>
    </location>
</feature>
<dbReference type="GO" id="GO:0010605">
    <property type="term" value="P:negative regulation of macromolecule metabolic process"/>
    <property type="evidence" value="ECO:0007669"/>
    <property type="project" value="UniProtKB-ARBA"/>
</dbReference>
<accession>A0A2J6SCI8</accession>
<sequence>MTKKKQRNNDKMSRQPPLPQGPPPRSRNGYNNGDSYRPPGDYYDREPEQMYKFRGAPSNNSHNSYRPSYDQPSYESRPRYDNYAPGYSPPRGPANDAYRDHAPSAFDFRHDAPPALDYQASNRPRSPPRQRNNHQDSSVGYRGRSDNANNNRGATRGGYRGRAGPRMASDREFLKTNRAPTPELMPGMDDDQANAVKYVPIEDVSDSEEAEMDMSDDEGAEPKKKQARTQTLAADGDSVPKWSNPDPYTVLPPLDEAQRKKKDVVKLIRKARVTASTESMTKTEAVSDDFISFDFDDQDDSSMLAKNLGNGVEGAPTGPRFSHRDNTHKQEQQSGSLNQFRENQHGELAKHAADNSKQPQMQAANSQPSNEKPRQHPLPNKPQHPLPSKPVPHIDLTPNPDLGNRKRTIRDEIKGPLQAPPDLHSIGGKKPPSNGEIVKAWKVQDGVSPTPWIYIDHSDSANMGIWLHKEIMDFYHFVKPRPFEQFIRTQLVEQLRSKVKQFFNREADIRTFGSFPAGLYLPTSDMDLVCVSDTYMRGGKMMLGRGNTLFNFNDFLKDANLSIPGKTEIIPKSKVPLVKYVDRVTGLKVDVSFENDTGLIANRTFQEWKNTFPAMPILVTLIKHLLAMRGLNEPVNGGIGGFSVTCLVVSLLQNMPQVQSGSMIPEHHLGEILMEFLDLYGNQFNFETTAIQLNPPGYIPKGNANIPYKFKLAIIDPNRASNDIAGGSSNTRTILKCFSKSYDALQKRMGELQYSPNRQKQSILGCIIGGNYTSFKLQREHLAHVHENLYGPVDLE</sequence>
<evidence type="ECO:0000256" key="1">
    <source>
        <dbReference type="ARBA" id="ARBA00008593"/>
    </source>
</evidence>
<organism evidence="8 9">
    <name type="scientific">Hyaloscypha variabilis (strain UAMH 11265 / GT02V1 / F)</name>
    <name type="common">Meliniomyces variabilis</name>
    <dbReference type="NCBI Taxonomy" id="1149755"/>
    <lineage>
        <taxon>Eukaryota</taxon>
        <taxon>Fungi</taxon>
        <taxon>Dikarya</taxon>
        <taxon>Ascomycota</taxon>
        <taxon>Pezizomycotina</taxon>
        <taxon>Leotiomycetes</taxon>
        <taxon>Helotiales</taxon>
        <taxon>Hyaloscyphaceae</taxon>
        <taxon>Hyaloscypha</taxon>
        <taxon>Hyaloscypha variabilis</taxon>
    </lineage>
</organism>
<evidence type="ECO:0000256" key="4">
    <source>
        <dbReference type="ARBA" id="ARBA00022842"/>
    </source>
</evidence>
<dbReference type="GO" id="GO:0031123">
    <property type="term" value="P:RNA 3'-end processing"/>
    <property type="evidence" value="ECO:0007669"/>
    <property type="project" value="TreeGrafter"/>
</dbReference>
<dbReference type="GO" id="GO:1990817">
    <property type="term" value="F:poly(A) RNA polymerase activity"/>
    <property type="evidence" value="ECO:0007669"/>
    <property type="project" value="UniProtKB-EC"/>
</dbReference>
<dbReference type="InterPro" id="IPR002058">
    <property type="entry name" value="PAP_assoc"/>
</dbReference>
<dbReference type="OrthoDB" id="273917at2759"/>
<feature type="compositionally biased region" description="Basic and acidic residues" evidence="5">
    <location>
        <begin position="42"/>
        <end position="51"/>
    </location>
</feature>
<dbReference type="Proteomes" id="UP000235786">
    <property type="component" value="Unassembled WGS sequence"/>
</dbReference>
<feature type="domain" description="Poly(A) RNA polymerase mitochondrial-like central palm" evidence="7">
    <location>
        <begin position="467"/>
        <end position="605"/>
    </location>
</feature>
<reference evidence="8 9" key="1">
    <citation type="submission" date="2016-04" db="EMBL/GenBank/DDBJ databases">
        <title>A degradative enzymes factory behind the ericoid mycorrhizal symbiosis.</title>
        <authorList>
            <consortium name="DOE Joint Genome Institute"/>
            <person name="Martino E."/>
            <person name="Morin E."/>
            <person name="Grelet G."/>
            <person name="Kuo A."/>
            <person name="Kohler A."/>
            <person name="Daghino S."/>
            <person name="Barry K."/>
            <person name="Choi C."/>
            <person name="Cichocki N."/>
            <person name="Clum A."/>
            <person name="Copeland A."/>
            <person name="Hainaut M."/>
            <person name="Haridas S."/>
            <person name="Labutti K."/>
            <person name="Lindquist E."/>
            <person name="Lipzen A."/>
            <person name="Khouja H.-R."/>
            <person name="Murat C."/>
            <person name="Ohm R."/>
            <person name="Olson A."/>
            <person name="Spatafora J."/>
            <person name="Veneault-Fourrey C."/>
            <person name="Henrissat B."/>
            <person name="Grigoriev I."/>
            <person name="Martin F."/>
            <person name="Perotto S."/>
        </authorList>
    </citation>
    <scope>NUCLEOTIDE SEQUENCE [LARGE SCALE GENOMIC DNA]</scope>
    <source>
        <strain evidence="8 9">F</strain>
    </source>
</reference>
<dbReference type="PANTHER" id="PTHR23092">
    <property type="entry name" value="POLY(A) RNA POLYMERASE"/>
    <property type="match status" value="1"/>
</dbReference>
<dbReference type="Pfam" id="PF22600">
    <property type="entry name" value="MTPAP-like_central"/>
    <property type="match status" value="1"/>
</dbReference>
<evidence type="ECO:0000259" key="7">
    <source>
        <dbReference type="Pfam" id="PF22600"/>
    </source>
</evidence>
<feature type="domain" description="PAP-associated" evidence="6">
    <location>
        <begin position="668"/>
        <end position="722"/>
    </location>
</feature>
<feature type="region of interest" description="Disordered" evidence="5">
    <location>
        <begin position="274"/>
        <end position="435"/>
    </location>
</feature>
<evidence type="ECO:0000256" key="2">
    <source>
        <dbReference type="ARBA" id="ARBA00012388"/>
    </source>
</evidence>
<dbReference type="InterPro" id="IPR043519">
    <property type="entry name" value="NT_sf"/>
</dbReference>
<proteinExistence type="inferred from homology"/>
<dbReference type="STRING" id="1149755.A0A2J6SCI8"/>
<name>A0A2J6SCI8_HYAVF</name>
<dbReference type="InterPro" id="IPR054708">
    <property type="entry name" value="MTPAP-like_central"/>
</dbReference>
<dbReference type="SUPFAM" id="SSF81631">
    <property type="entry name" value="PAP/OAS1 substrate-binding domain"/>
    <property type="match status" value="1"/>
</dbReference>
<feature type="compositionally biased region" description="Polar residues" evidence="5">
    <location>
        <begin position="332"/>
        <end position="341"/>
    </location>
</feature>
<feature type="compositionally biased region" description="Acidic residues" evidence="5">
    <location>
        <begin position="203"/>
        <end position="219"/>
    </location>
</feature>
<evidence type="ECO:0000259" key="6">
    <source>
        <dbReference type="Pfam" id="PF03828"/>
    </source>
</evidence>
<feature type="compositionally biased region" description="Polar residues" evidence="5">
    <location>
        <begin position="355"/>
        <end position="370"/>
    </location>
</feature>
<feature type="compositionally biased region" description="Basic and acidic residues" evidence="5">
    <location>
        <begin position="97"/>
        <end position="112"/>
    </location>
</feature>
<dbReference type="GO" id="GO:0046872">
    <property type="term" value="F:metal ion binding"/>
    <property type="evidence" value="ECO:0007669"/>
    <property type="project" value="UniProtKB-KW"/>
</dbReference>
<dbReference type="Gene3D" id="1.10.1410.10">
    <property type="match status" value="1"/>
</dbReference>